<protein>
    <submittedName>
        <fullName evidence="5">1-acyl-sn-glycerol-3-phosphate acyltransferase</fullName>
    </submittedName>
</protein>
<accession>A0A852YGG3</accession>
<feature type="region of interest" description="Disordered" evidence="3">
    <location>
        <begin position="229"/>
        <end position="252"/>
    </location>
</feature>
<evidence type="ECO:0000256" key="2">
    <source>
        <dbReference type="ARBA" id="ARBA00023315"/>
    </source>
</evidence>
<evidence type="ECO:0000259" key="4">
    <source>
        <dbReference type="SMART" id="SM00563"/>
    </source>
</evidence>
<comment type="caution">
    <text evidence="5">The sequence shown here is derived from an EMBL/GenBank/DDBJ whole genome shotgun (WGS) entry which is preliminary data.</text>
</comment>
<dbReference type="GO" id="GO:0003841">
    <property type="term" value="F:1-acylglycerol-3-phosphate O-acyltransferase activity"/>
    <property type="evidence" value="ECO:0007669"/>
    <property type="project" value="TreeGrafter"/>
</dbReference>
<evidence type="ECO:0000313" key="6">
    <source>
        <dbReference type="Proteomes" id="UP000553888"/>
    </source>
</evidence>
<dbReference type="AlphaFoldDB" id="A0A852YGG3"/>
<evidence type="ECO:0000313" key="5">
    <source>
        <dbReference type="EMBL" id="NYG98907.1"/>
    </source>
</evidence>
<dbReference type="GO" id="GO:0005886">
    <property type="term" value="C:plasma membrane"/>
    <property type="evidence" value="ECO:0007669"/>
    <property type="project" value="TreeGrafter"/>
</dbReference>
<keyword evidence="2 5" id="KW-0012">Acyltransferase</keyword>
<dbReference type="GO" id="GO:0006654">
    <property type="term" value="P:phosphatidic acid biosynthetic process"/>
    <property type="evidence" value="ECO:0007669"/>
    <property type="project" value="TreeGrafter"/>
</dbReference>
<dbReference type="InterPro" id="IPR002123">
    <property type="entry name" value="Plipid/glycerol_acylTrfase"/>
</dbReference>
<keyword evidence="1 5" id="KW-0808">Transferase</keyword>
<keyword evidence="6" id="KW-1185">Reference proteome</keyword>
<evidence type="ECO:0000256" key="3">
    <source>
        <dbReference type="SAM" id="MobiDB-lite"/>
    </source>
</evidence>
<dbReference type="EMBL" id="JACBZY010000001">
    <property type="protein sequence ID" value="NYG98907.1"/>
    <property type="molecule type" value="Genomic_DNA"/>
</dbReference>
<gene>
    <name evidence="5" type="ORF">BJ979_001533</name>
</gene>
<dbReference type="PANTHER" id="PTHR10434">
    <property type="entry name" value="1-ACYL-SN-GLYCEROL-3-PHOSPHATE ACYLTRANSFERASE"/>
    <property type="match status" value="1"/>
</dbReference>
<dbReference type="Pfam" id="PF01553">
    <property type="entry name" value="Acyltransferase"/>
    <property type="match status" value="1"/>
</dbReference>
<dbReference type="PANTHER" id="PTHR10434:SF55">
    <property type="entry name" value="POSSIBLE ACYLTRANSFERASE"/>
    <property type="match status" value="1"/>
</dbReference>
<organism evidence="5 6">
    <name type="scientific">Schumannella luteola</name>
    <dbReference type="NCBI Taxonomy" id="472059"/>
    <lineage>
        <taxon>Bacteria</taxon>
        <taxon>Bacillati</taxon>
        <taxon>Actinomycetota</taxon>
        <taxon>Actinomycetes</taxon>
        <taxon>Micrococcales</taxon>
        <taxon>Microbacteriaceae</taxon>
        <taxon>Schumannella</taxon>
    </lineage>
</organism>
<dbReference type="SMART" id="SM00563">
    <property type="entry name" value="PlsC"/>
    <property type="match status" value="1"/>
</dbReference>
<dbReference type="CDD" id="cd07989">
    <property type="entry name" value="LPLAT_AGPAT-like"/>
    <property type="match status" value="1"/>
</dbReference>
<dbReference type="RefSeq" id="WP_343046635.1">
    <property type="nucleotide sequence ID" value="NZ_JACBZY010000001.1"/>
</dbReference>
<evidence type="ECO:0000256" key="1">
    <source>
        <dbReference type="ARBA" id="ARBA00022679"/>
    </source>
</evidence>
<sequence length="252" mass="27280">MSRSTNVDLPRRGADWDRGWRAFAFFVLPLASRVLRLHIRDEQNLPQVGAFVVAANHYTTVDPIAVGLAVARMGRAPHFLLKASLLRIPVFGRILRGIGMIPVERAARGGGDPLGQAAELFARGGGVVVYPEGTLTRDPELWPMRGKTGAVRAALGAGIPLVPVAHWGAQKVLPPYGGKLKIVPRQVVEIVVGEPLDLSPWAGMPVTGRVADEVTTLLMNRIAELQGELRGETPPVERWDPAQHGQSEFGRP</sequence>
<feature type="compositionally biased region" description="Basic and acidic residues" evidence="3">
    <location>
        <begin position="229"/>
        <end position="241"/>
    </location>
</feature>
<proteinExistence type="predicted"/>
<dbReference type="SUPFAM" id="SSF69593">
    <property type="entry name" value="Glycerol-3-phosphate (1)-acyltransferase"/>
    <property type="match status" value="1"/>
</dbReference>
<feature type="domain" description="Phospholipid/glycerol acyltransferase" evidence="4">
    <location>
        <begin position="51"/>
        <end position="169"/>
    </location>
</feature>
<name>A0A852YGG3_9MICO</name>
<dbReference type="Proteomes" id="UP000553888">
    <property type="component" value="Unassembled WGS sequence"/>
</dbReference>
<reference evidence="5 6" key="1">
    <citation type="submission" date="2020-07" db="EMBL/GenBank/DDBJ databases">
        <title>Sequencing the genomes of 1000 actinobacteria strains.</title>
        <authorList>
            <person name="Klenk H.-P."/>
        </authorList>
    </citation>
    <scope>NUCLEOTIDE SEQUENCE [LARGE SCALE GENOMIC DNA]</scope>
    <source>
        <strain evidence="5 6">DSM 23141</strain>
    </source>
</reference>